<dbReference type="EMBL" id="CP009687">
    <property type="protein sequence ID" value="AKL96119.1"/>
    <property type="molecule type" value="Genomic_DNA"/>
</dbReference>
<name>A0A0G3WFC3_9CLOT</name>
<dbReference type="PATRIC" id="fig|84022.6.peg.2709"/>
<dbReference type="Proteomes" id="UP000035704">
    <property type="component" value="Chromosome"/>
</dbReference>
<dbReference type="PANTHER" id="PTHR34322:SF2">
    <property type="entry name" value="TRANSPOSASE IS200-LIKE DOMAIN-CONTAINING PROTEIN"/>
    <property type="match status" value="1"/>
</dbReference>
<dbReference type="AlphaFoldDB" id="A0A0G3WFC3"/>
<proteinExistence type="predicted"/>
<dbReference type="GO" id="GO:0004803">
    <property type="term" value="F:transposase activity"/>
    <property type="evidence" value="ECO:0007669"/>
    <property type="project" value="InterPro"/>
</dbReference>
<dbReference type="Gene3D" id="3.30.70.1290">
    <property type="entry name" value="Transposase IS200-like"/>
    <property type="match status" value="1"/>
</dbReference>
<evidence type="ECO:0000313" key="2">
    <source>
        <dbReference type="EMBL" id="AKL96119.1"/>
    </source>
</evidence>
<protein>
    <submittedName>
        <fullName evidence="2">Transposase</fullName>
    </submittedName>
</protein>
<accession>A0A0G3WFC3</accession>
<reference evidence="2 3" key="1">
    <citation type="submission" date="2014-10" db="EMBL/GenBank/DDBJ databases">
        <title>Genome sequence of Clostridium aceticum DSM 1496.</title>
        <authorList>
            <person name="Poehlein A."/>
            <person name="Schiel-Bengelsdorf B."/>
            <person name="Gottschalk G."/>
            <person name="Duerre P."/>
            <person name="Daniel R."/>
        </authorList>
    </citation>
    <scope>NUCLEOTIDE SEQUENCE [LARGE SCALE GENOMIC DNA]</scope>
    <source>
        <strain evidence="2 3">DSM 1496</strain>
    </source>
</reference>
<dbReference type="KEGG" id="cace:CACET_c26740"/>
<dbReference type="GO" id="GO:0003677">
    <property type="term" value="F:DNA binding"/>
    <property type="evidence" value="ECO:0007669"/>
    <property type="project" value="InterPro"/>
</dbReference>
<evidence type="ECO:0000313" key="3">
    <source>
        <dbReference type="Proteomes" id="UP000035704"/>
    </source>
</evidence>
<keyword evidence="3" id="KW-1185">Reference proteome</keyword>
<evidence type="ECO:0000259" key="1">
    <source>
        <dbReference type="SMART" id="SM01321"/>
    </source>
</evidence>
<dbReference type="SUPFAM" id="SSF143422">
    <property type="entry name" value="Transposase IS200-like"/>
    <property type="match status" value="1"/>
</dbReference>
<dbReference type="InterPro" id="IPR002686">
    <property type="entry name" value="Transposase_17"/>
</dbReference>
<dbReference type="STRING" id="84022.CACET_c26740"/>
<dbReference type="InterPro" id="IPR036515">
    <property type="entry name" value="Transposase_17_sf"/>
</dbReference>
<dbReference type="SMART" id="SM01321">
    <property type="entry name" value="Y1_Tnp"/>
    <property type="match status" value="1"/>
</dbReference>
<feature type="domain" description="Transposase IS200-like" evidence="1">
    <location>
        <begin position="1"/>
        <end position="67"/>
    </location>
</feature>
<gene>
    <name evidence="2" type="ORF">CACET_c26740</name>
</gene>
<dbReference type="GO" id="GO:0006313">
    <property type="term" value="P:DNA transposition"/>
    <property type="evidence" value="ECO:0007669"/>
    <property type="project" value="InterPro"/>
</dbReference>
<dbReference type="OrthoDB" id="9788881at2"/>
<organism evidence="2 3">
    <name type="scientific">Clostridium aceticum</name>
    <dbReference type="NCBI Taxonomy" id="84022"/>
    <lineage>
        <taxon>Bacteria</taxon>
        <taxon>Bacillati</taxon>
        <taxon>Bacillota</taxon>
        <taxon>Clostridia</taxon>
        <taxon>Eubacteriales</taxon>
        <taxon>Clostridiaceae</taxon>
        <taxon>Clostridium</taxon>
    </lineage>
</organism>
<dbReference type="PANTHER" id="PTHR34322">
    <property type="entry name" value="TRANSPOSASE, Y1_TNP DOMAIN-CONTAINING"/>
    <property type="match status" value="1"/>
</dbReference>
<sequence length="176" mass="21005">MGNHLHLLLMEDKEPLDTVMRRICGSYVLWYNKKYGRVGNLFQDRFKSEPVEEDEYFLTVLRYIFRNPVKAGIAAKIEDYLWTNYTDYIGEKNQTDRDYALDILNGDREKAVRKFIEYINQDNDDKCLEIKESRQITDHDAINIIKDHCKVGQGSDLQMIDVDRKNRYLKELKEHF</sequence>